<dbReference type="PANTHER" id="PTHR46310">
    <property type="entry name" value="AMIDASE 1"/>
    <property type="match status" value="1"/>
</dbReference>
<evidence type="ECO:0000313" key="4">
    <source>
        <dbReference type="Proteomes" id="UP001501231"/>
    </source>
</evidence>
<gene>
    <name evidence="3" type="ORF">GCM10010191_61890</name>
</gene>
<keyword evidence="4" id="KW-1185">Reference proteome</keyword>
<dbReference type="Gene3D" id="3.90.1300.10">
    <property type="entry name" value="Amidase signature (AS) domain"/>
    <property type="match status" value="1"/>
</dbReference>
<protein>
    <submittedName>
        <fullName evidence="3">Amidase</fullName>
    </submittedName>
</protein>
<feature type="region of interest" description="Disordered" evidence="1">
    <location>
        <begin position="95"/>
        <end position="116"/>
    </location>
</feature>
<sequence>MGGMDAERAVPGPVWREVGEPLVRGAAGGPLARTRVAVKDLYAVAGHPVGAGNPDWLAGAPVEERNAWAVQALLDAGADVTGIAQTDELAFSLNGTNKHYGTPPNPAAPGRLTGGSSNGPAAAVALGVADLGLGTDTAGSVRVPASHCGLYGLRTTHDLVAREGLLALAASYDTVGWFARDAGLLESAGDVLLPPGKPEPVESFLIAEDVLALAEPATRATFETACSALAGGRRVRRVESLTGGRLEAWFHAFRAVQAAEAWERHGAWIEAHPGSLGSGVMARFAAGRDLPSGDRAAAQRIVDEARGTLRAAIEQGTALLLPAATAPAPPVDLDPAVMDAYRGRTLRLTCLSSIAGLPAAVLPMPPVDGLPVGLCAIGARGTDRALLQLIASVRPSS</sequence>
<name>A0ABN3JRL2_9ACTN</name>
<evidence type="ECO:0000259" key="2">
    <source>
        <dbReference type="Pfam" id="PF01425"/>
    </source>
</evidence>
<dbReference type="PANTHER" id="PTHR46310:SF7">
    <property type="entry name" value="AMIDASE 1"/>
    <property type="match status" value="1"/>
</dbReference>
<dbReference type="InterPro" id="IPR036928">
    <property type="entry name" value="AS_sf"/>
</dbReference>
<dbReference type="Pfam" id="PF01425">
    <property type="entry name" value="Amidase"/>
    <property type="match status" value="1"/>
</dbReference>
<comment type="caution">
    <text evidence="3">The sequence shown here is derived from an EMBL/GenBank/DDBJ whole genome shotgun (WGS) entry which is preliminary data.</text>
</comment>
<evidence type="ECO:0000256" key="1">
    <source>
        <dbReference type="SAM" id="MobiDB-lite"/>
    </source>
</evidence>
<evidence type="ECO:0000313" key="3">
    <source>
        <dbReference type="EMBL" id="GAA2438353.1"/>
    </source>
</evidence>
<feature type="domain" description="Amidase" evidence="2">
    <location>
        <begin position="26"/>
        <end position="182"/>
    </location>
</feature>
<dbReference type="InterPro" id="IPR023631">
    <property type="entry name" value="Amidase_dom"/>
</dbReference>
<proteinExistence type="predicted"/>
<dbReference type="EMBL" id="BAAARW010000023">
    <property type="protein sequence ID" value="GAA2438353.1"/>
    <property type="molecule type" value="Genomic_DNA"/>
</dbReference>
<dbReference type="NCBIfam" id="NF006169">
    <property type="entry name" value="PRK08310.1"/>
    <property type="match status" value="1"/>
</dbReference>
<organism evidence="3 4">
    <name type="scientific">Actinomadura vinacea</name>
    <dbReference type="NCBI Taxonomy" id="115336"/>
    <lineage>
        <taxon>Bacteria</taxon>
        <taxon>Bacillati</taxon>
        <taxon>Actinomycetota</taxon>
        <taxon>Actinomycetes</taxon>
        <taxon>Streptosporangiales</taxon>
        <taxon>Thermomonosporaceae</taxon>
        <taxon>Actinomadura</taxon>
    </lineage>
</organism>
<dbReference type="Proteomes" id="UP001501231">
    <property type="component" value="Unassembled WGS sequence"/>
</dbReference>
<reference evidence="3 4" key="1">
    <citation type="journal article" date="2019" name="Int. J. Syst. Evol. Microbiol.">
        <title>The Global Catalogue of Microorganisms (GCM) 10K type strain sequencing project: providing services to taxonomists for standard genome sequencing and annotation.</title>
        <authorList>
            <consortium name="The Broad Institute Genomics Platform"/>
            <consortium name="The Broad Institute Genome Sequencing Center for Infectious Disease"/>
            <person name="Wu L."/>
            <person name="Ma J."/>
        </authorList>
    </citation>
    <scope>NUCLEOTIDE SEQUENCE [LARGE SCALE GENOMIC DNA]</scope>
    <source>
        <strain evidence="3 4">JCM 3325</strain>
    </source>
</reference>
<accession>A0ABN3JRL2</accession>
<dbReference type="SUPFAM" id="SSF75304">
    <property type="entry name" value="Amidase signature (AS) enzymes"/>
    <property type="match status" value="1"/>
</dbReference>